<sequence length="59" mass="7286">MFCIIFMFNGCKYNEVFLICNKEKEYFNDVIKHYFTGKYISYILQYELIVLSYKIQYVI</sequence>
<reference evidence="1 2" key="1">
    <citation type="submission" date="2011-02" db="EMBL/GenBank/DDBJ databases">
        <authorList>
            <person name="Weinstock G."/>
            <person name="Sodergren E."/>
            <person name="Clifton S."/>
            <person name="Fulton L."/>
            <person name="Fulton B."/>
            <person name="Courtney L."/>
            <person name="Fronick C."/>
            <person name="Harrison M."/>
            <person name="Strong C."/>
            <person name="Farmer C."/>
            <person name="Delahaunty K."/>
            <person name="Markovic C."/>
            <person name="Hall O."/>
            <person name="Minx P."/>
            <person name="Tomlinson C."/>
            <person name="Mitreva M."/>
            <person name="Hou S."/>
            <person name="Chen J."/>
            <person name="Wollam A."/>
            <person name="Pepin K.H."/>
            <person name="Johnson M."/>
            <person name="Bhonagiri V."/>
            <person name="Zhang X."/>
            <person name="Suruliraj S."/>
            <person name="Warren W."/>
            <person name="Chinwalla A."/>
            <person name="Mardis E.R."/>
            <person name="Wilson R.K."/>
        </authorList>
    </citation>
    <scope>NUCLEOTIDE SEQUENCE [LARGE SCALE GENOMIC DNA]</scope>
    <source>
        <strain evidence="1 2">YIT 12056</strain>
    </source>
</reference>
<keyword evidence="2" id="KW-1185">Reference proteome</keyword>
<comment type="caution">
    <text evidence="1">The sequence shown here is derived from an EMBL/GenBank/DDBJ whole genome shotgun (WGS) entry which is preliminary data.</text>
</comment>
<organism evidence="1 2">
    <name type="scientific">Bacteroides clarus YIT 12056</name>
    <dbReference type="NCBI Taxonomy" id="762984"/>
    <lineage>
        <taxon>Bacteria</taxon>
        <taxon>Pseudomonadati</taxon>
        <taxon>Bacteroidota</taxon>
        <taxon>Bacteroidia</taxon>
        <taxon>Bacteroidales</taxon>
        <taxon>Bacteroidaceae</taxon>
        <taxon>Bacteroides</taxon>
    </lineage>
</organism>
<proteinExistence type="predicted"/>
<name>A0ABN0CRE3_9BACE</name>
<protein>
    <submittedName>
        <fullName evidence="1">Conserved domain protein</fullName>
    </submittedName>
</protein>
<evidence type="ECO:0000313" key="2">
    <source>
        <dbReference type="Proteomes" id="UP000010321"/>
    </source>
</evidence>
<dbReference type="Proteomes" id="UP000010321">
    <property type="component" value="Unassembled WGS sequence"/>
</dbReference>
<gene>
    <name evidence="1" type="ORF">HMPREF9445_00785</name>
</gene>
<evidence type="ECO:0000313" key="1">
    <source>
        <dbReference type="EMBL" id="EGF54044.1"/>
    </source>
</evidence>
<dbReference type="EMBL" id="AFBM01000007">
    <property type="protein sequence ID" value="EGF54044.1"/>
    <property type="molecule type" value="Genomic_DNA"/>
</dbReference>
<accession>A0ABN0CRE3</accession>